<name>A0A194XND4_MOLSC</name>
<proteinExistence type="predicted"/>
<dbReference type="Proteomes" id="UP000070700">
    <property type="component" value="Unassembled WGS sequence"/>
</dbReference>
<dbReference type="InParanoid" id="A0A194XND4"/>
<evidence type="ECO:0000313" key="1">
    <source>
        <dbReference type="EMBL" id="KUJ21614.1"/>
    </source>
</evidence>
<dbReference type="KEGG" id="psco:LY89DRAFT_379002"/>
<dbReference type="RefSeq" id="XP_018075969.1">
    <property type="nucleotide sequence ID" value="XM_018207115.1"/>
</dbReference>
<accession>A0A194XND4</accession>
<evidence type="ECO:0000313" key="2">
    <source>
        <dbReference type="Proteomes" id="UP000070700"/>
    </source>
</evidence>
<organism evidence="1 2">
    <name type="scientific">Mollisia scopiformis</name>
    <name type="common">Conifer needle endophyte fungus</name>
    <name type="synonym">Phialocephala scopiformis</name>
    <dbReference type="NCBI Taxonomy" id="149040"/>
    <lineage>
        <taxon>Eukaryota</taxon>
        <taxon>Fungi</taxon>
        <taxon>Dikarya</taxon>
        <taxon>Ascomycota</taxon>
        <taxon>Pezizomycotina</taxon>
        <taxon>Leotiomycetes</taxon>
        <taxon>Helotiales</taxon>
        <taxon>Mollisiaceae</taxon>
        <taxon>Mollisia</taxon>
    </lineage>
</organism>
<dbReference type="OrthoDB" id="5413269at2759"/>
<reference evidence="1 2" key="1">
    <citation type="submission" date="2015-10" db="EMBL/GenBank/DDBJ databases">
        <title>Full genome of DAOMC 229536 Phialocephala scopiformis, a fungal endophyte of spruce producing the potent anti-insectan compound rugulosin.</title>
        <authorList>
            <consortium name="DOE Joint Genome Institute"/>
            <person name="Walker A.K."/>
            <person name="Frasz S.L."/>
            <person name="Seifert K.A."/>
            <person name="Miller J.D."/>
            <person name="Mondo S.J."/>
            <person name="Labutti K."/>
            <person name="Lipzen A."/>
            <person name="Dockter R."/>
            <person name="Kennedy M."/>
            <person name="Grigoriev I.V."/>
            <person name="Spatafora J.W."/>
        </authorList>
    </citation>
    <scope>NUCLEOTIDE SEQUENCE [LARGE SCALE GENOMIC DNA]</scope>
    <source>
        <strain evidence="1 2">CBS 120377</strain>
    </source>
</reference>
<keyword evidence="2" id="KW-1185">Reference proteome</keyword>
<gene>
    <name evidence="1" type="ORF">LY89DRAFT_379002</name>
</gene>
<dbReference type="GeneID" id="28816841"/>
<protein>
    <submittedName>
        <fullName evidence="1">Uncharacterized protein</fullName>
    </submittedName>
</protein>
<dbReference type="EMBL" id="KQ947407">
    <property type="protein sequence ID" value="KUJ21614.1"/>
    <property type="molecule type" value="Genomic_DNA"/>
</dbReference>
<dbReference type="AlphaFoldDB" id="A0A194XND4"/>
<sequence>MATTYTIQIFNSSNINRSYSLFQSVPTPQNSPDCFTNVYQRSPMIVSGNSSYCTFSMQKTFYAIYGTSPKTLSAGVTVTSCNSAPITLSSNDGTPPASSGTQLALSTIEKNGKDPMWGAPSMTQGTLPNSYGISCDSSFSYPNSSNICIGFGATDPHTGQVIPVATIPAIPGTDFFFEPKNTYYIAAGSWALGTVVNVAALSTTLTVDFTQISMHDAIFTHCADGSWKVGPPRS</sequence>